<dbReference type="Gene3D" id="2.60.40.10">
    <property type="entry name" value="Immunoglobulins"/>
    <property type="match status" value="1"/>
</dbReference>
<dbReference type="HOGENOM" id="CLU_077975_3_1_1"/>
<evidence type="ECO:0000259" key="5">
    <source>
        <dbReference type="PROSITE" id="PS50835"/>
    </source>
</evidence>
<feature type="domain" description="Ig-like" evidence="5">
    <location>
        <begin position="80"/>
        <end position="183"/>
    </location>
</feature>
<dbReference type="InterPro" id="IPR013783">
    <property type="entry name" value="Ig-like_fold"/>
</dbReference>
<dbReference type="SMART" id="SM00406">
    <property type="entry name" value="IGv"/>
    <property type="match status" value="1"/>
</dbReference>
<dbReference type="GO" id="GO:0019814">
    <property type="term" value="C:immunoglobulin complex"/>
    <property type="evidence" value="ECO:0007669"/>
    <property type="project" value="UniProtKB-KW"/>
</dbReference>
<dbReference type="Pfam" id="PF07686">
    <property type="entry name" value="V-set"/>
    <property type="match status" value="1"/>
</dbReference>
<dbReference type="GeneTree" id="ENSGT00940000153934"/>
<reference evidence="6 7" key="1">
    <citation type="journal article" date="2011" name="Nature">
        <title>A high-resolution map of human evolutionary constraint using 29 mammals.</title>
        <authorList>
            <person name="Lindblad-Toh K."/>
            <person name="Garber M."/>
            <person name="Zuk O."/>
            <person name="Lin M.F."/>
            <person name="Parker B.J."/>
            <person name="Washietl S."/>
            <person name="Kheradpour P."/>
            <person name="Ernst J."/>
            <person name="Jordan G."/>
            <person name="Mauceli E."/>
            <person name="Ward L.D."/>
            <person name="Lowe C.B."/>
            <person name="Holloway A.K."/>
            <person name="Clamp M."/>
            <person name="Gnerre S."/>
            <person name="Alfoldi J."/>
            <person name="Beal K."/>
            <person name="Chang J."/>
            <person name="Clawson H."/>
            <person name="Cuff J."/>
            <person name="Di Palma F."/>
            <person name="Fitzgerald S."/>
            <person name="Flicek P."/>
            <person name="Guttman M."/>
            <person name="Hubisz M.J."/>
            <person name="Jaffe D.B."/>
            <person name="Jungreis I."/>
            <person name="Kent W.J."/>
            <person name="Kostka D."/>
            <person name="Lara M."/>
            <person name="Martins A.L."/>
            <person name="Massingham T."/>
            <person name="Moltke I."/>
            <person name="Raney B.J."/>
            <person name="Rasmussen M.D."/>
            <person name="Robinson J."/>
            <person name="Stark A."/>
            <person name="Vilella A.J."/>
            <person name="Wen J."/>
            <person name="Xie X."/>
            <person name="Zody M.C."/>
            <person name="Baldwin J."/>
            <person name="Bloom T."/>
            <person name="Chin C.W."/>
            <person name="Heiman D."/>
            <person name="Nicol R."/>
            <person name="Nusbaum C."/>
            <person name="Young S."/>
            <person name="Wilkinson J."/>
            <person name="Worley K.C."/>
            <person name="Kovar C.L."/>
            <person name="Muzny D.M."/>
            <person name="Gibbs R.A."/>
            <person name="Cree A."/>
            <person name="Dihn H.H."/>
            <person name="Fowler G."/>
            <person name="Jhangiani S."/>
            <person name="Joshi V."/>
            <person name="Lee S."/>
            <person name="Lewis L.R."/>
            <person name="Nazareth L.V."/>
            <person name="Okwuonu G."/>
            <person name="Santibanez J."/>
            <person name="Warren W.C."/>
            <person name="Mardis E.R."/>
            <person name="Weinstock G.M."/>
            <person name="Wilson R.K."/>
            <person name="Delehaunty K."/>
            <person name="Dooling D."/>
            <person name="Fronik C."/>
            <person name="Fulton L."/>
            <person name="Fulton B."/>
            <person name="Graves T."/>
            <person name="Minx P."/>
            <person name="Sodergren E."/>
            <person name="Birney E."/>
            <person name="Margulies E.H."/>
            <person name="Herrero J."/>
            <person name="Green E.D."/>
            <person name="Haussler D."/>
            <person name="Siepel A."/>
            <person name="Goldman N."/>
            <person name="Pollard K.S."/>
            <person name="Pedersen J.S."/>
            <person name="Lander E.S."/>
            <person name="Kellis M."/>
        </authorList>
    </citation>
    <scope>NUCLEOTIDE SEQUENCE [LARGE SCALE GENOMIC DNA]</scope>
    <source>
        <strain evidence="6 7">Thorbecke inbred</strain>
    </source>
</reference>
<dbReference type="PANTHER" id="PTHR23267">
    <property type="entry name" value="IMMUNOGLOBULIN LIGHT CHAIN"/>
    <property type="match status" value="1"/>
</dbReference>
<evidence type="ECO:0000256" key="2">
    <source>
        <dbReference type="ARBA" id="ARBA00023130"/>
    </source>
</evidence>
<dbReference type="InterPro" id="IPR050150">
    <property type="entry name" value="IgV_Light_Chain"/>
</dbReference>
<dbReference type="Ensembl" id="ENSOCUT00000028471.3">
    <property type="protein sequence ID" value="ENSOCUP00000017529.2"/>
    <property type="gene ID" value="ENSOCUG00000023566.3"/>
</dbReference>
<dbReference type="EMBL" id="AAGW02067713">
    <property type="status" value="NOT_ANNOTATED_CDS"/>
    <property type="molecule type" value="Genomic_DNA"/>
</dbReference>
<dbReference type="InterPro" id="IPR007110">
    <property type="entry name" value="Ig-like_dom"/>
</dbReference>
<reference evidence="6" key="2">
    <citation type="submission" date="2025-08" db="UniProtKB">
        <authorList>
            <consortium name="Ensembl"/>
        </authorList>
    </citation>
    <scope>IDENTIFICATION</scope>
    <source>
        <strain evidence="6">Thorbecke</strain>
    </source>
</reference>
<evidence type="ECO:0000313" key="7">
    <source>
        <dbReference type="Proteomes" id="UP000001811"/>
    </source>
</evidence>
<dbReference type="InterPro" id="IPR013106">
    <property type="entry name" value="Ig_V-set"/>
</dbReference>
<organism evidence="6 7">
    <name type="scientific">Oryctolagus cuniculus</name>
    <name type="common">Rabbit</name>
    <dbReference type="NCBI Taxonomy" id="9986"/>
    <lineage>
        <taxon>Eukaryota</taxon>
        <taxon>Metazoa</taxon>
        <taxon>Chordata</taxon>
        <taxon>Craniata</taxon>
        <taxon>Vertebrata</taxon>
        <taxon>Euteleostomi</taxon>
        <taxon>Mammalia</taxon>
        <taxon>Eutheria</taxon>
        <taxon>Euarchontoglires</taxon>
        <taxon>Glires</taxon>
        <taxon>Lagomorpha</taxon>
        <taxon>Leporidae</taxon>
        <taxon>Oryctolagus</taxon>
    </lineage>
</organism>
<sequence length="183" mass="19298">MPQRTPRHRGCTRVPAGPGCSEQEEQICMKDVSGSSGLGWGKEPCRASASAEPGGACTMARTPLLLLFTLLQSTGSLSQPVLTQSPSASAALGSSAKLTCTLSSAHKTYYIEWYQQQQGEAPRYLMQLKSDGSYTKGTGVPDRFSGSSSGADRYLIISSVQAEDEADYICGVTGSNVYAQGPS</sequence>
<evidence type="ECO:0000313" key="6">
    <source>
        <dbReference type="Ensembl" id="ENSOCUP00000017529.2"/>
    </source>
</evidence>
<dbReference type="InterPro" id="IPR003599">
    <property type="entry name" value="Ig_sub"/>
</dbReference>
<keyword evidence="1" id="KW-0391">Immunity</keyword>
<keyword evidence="2" id="KW-1064">Adaptive immunity</keyword>
<dbReference type="SUPFAM" id="SSF48726">
    <property type="entry name" value="Immunoglobulin"/>
    <property type="match status" value="1"/>
</dbReference>
<evidence type="ECO:0000256" key="1">
    <source>
        <dbReference type="ARBA" id="ARBA00022859"/>
    </source>
</evidence>
<evidence type="ECO:0000256" key="4">
    <source>
        <dbReference type="SAM" id="MobiDB-lite"/>
    </source>
</evidence>
<accession>G1TKP3</accession>
<proteinExistence type="predicted"/>
<keyword evidence="3" id="KW-1280">Immunoglobulin</keyword>
<dbReference type="FunCoup" id="G1TKP3">
    <property type="interactions" value="193"/>
</dbReference>
<dbReference type="Bgee" id="ENSOCUG00000023566">
    <property type="expression patterns" value="Expressed in ovary and 7 other cell types or tissues"/>
</dbReference>
<keyword evidence="7" id="KW-1185">Reference proteome</keyword>
<reference evidence="6" key="3">
    <citation type="submission" date="2025-09" db="UniProtKB">
        <authorList>
            <consortium name="Ensembl"/>
        </authorList>
    </citation>
    <scope>IDENTIFICATION</scope>
    <source>
        <strain evidence="6">Thorbecke</strain>
    </source>
</reference>
<dbReference type="Proteomes" id="UP000001811">
    <property type="component" value="Chromosome 21"/>
</dbReference>
<dbReference type="SMART" id="SM00409">
    <property type="entry name" value="IG"/>
    <property type="match status" value="1"/>
</dbReference>
<protein>
    <recommendedName>
        <fullName evidence="5">Ig-like domain-containing protein</fullName>
    </recommendedName>
</protein>
<dbReference type="AlphaFoldDB" id="G1TKP3"/>
<feature type="compositionally biased region" description="Basic residues" evidence="4">
    <location>
        <begin position="1"/>
        <end position="11"/>
    </location>
</feature>
<dbReference type="InterPro" id="IPR036179">
    <property type="entry name" value="Ig-like_dom_sf"/>
</dbReference>
<dbReference type="GO" id="GO:0002250">
    <property type="term" value="P:adaptive immune response"/>
    <property type="evidence" value="ECO:0007669"/>
    <property type="project" value="UniProtKB-KW"/>
</dbReference>
<evidence type="ECO:0000256" key="3">
    <source>
        <dbReference type="ARBA" id="ARBA00043265"/>
    </source>
</evidence>
<name>G1TKP3_RABIT</name>
<dbReference type="InParanoid" id="G1TKP3"/>
<feature type="region of interest" description="Disordered" evidence="4">
    <location>
        <begin position="1"/>
        <end position="20"/>
    </location>
</feature>
<dbReference type="EMBL" id="AAGW02067712">
    <property type="status" value="NOT_ANNOTATED_CDS"/>
    <property type="molecule type" value="Genomic_DNA"/>
</dbReference>
<dbReference type="STRING" id="9986.ENSOCUP00000017529"/>
<dbReference type="PROSITE" id="PS50835">
    <property type="entry name" value="IG_LIKE"/>
    <property type="match status" value="1"/>
</dbReference>
<dbReference type="PaxDb" id="9986-ENSOCUP00000018766"/>